<protein>
    <submittedName>
        <fullName evidence="3">Alpha/beta fold hydrolase</fullName>
    </submittedName>
</protein>
<dbReference type="PANTHER" id="PTHR43798:SF31">
    <property type="entry name" value="AB HYDROLASE SUPERFAMILY PROTEIN YCLE"/>
    <property type="match status" value="1"/>
</dbReference>
<dbReference type="RefSeq" id="WP_256407647.1">
    <property type="nucleotide sequence ID" value="NZ_JANHDN010000001.1"/>
</dbReference>
<dbReference type="PANTHER" id="PTHR43798">
    <property type="entry name" value="MONOACYLGLYCEROL LIPASE"/>
    <property type="match status" value="1"/>
</dbReference>
<dbReference type="EMBL" id="JBHTBL010000002">
    <property type="protein sequence ID" value="MFC7323680.1"/>
    <property type="molecule type" value="Genomic_DNA"/>
</dbReference>
<dbReference type="Proteomes" id="UP001596545">
    <property type="component" value="Unassembled WGS sequence"/>
</dbReference>
<evidence type="ECO:0000313" key="3">
    <source>
        <dbReference type="EMBL" id="MFC7323680.1"/>
    </source>
</evidence>
<feature type="domain" description="AB hydrolase-1" evidence="2">
    <location>
        <begin position="21"/>
        <end position="250"/>
    </location>
</feature>
<keyword evidence="4" id="KW-1185">Reference proteome</keyword>
<name>A0ABD6AIG3_9EURY</name>
<dbReference type="Pfam" id="PF00561">
    <property type="entry name" value="Abhydrolase_1"/>
    <property type="match status" value="1"/>
</dbReference>
<proteinExistence type="predicted"/>
<dbReference type="Gene3D" id="3.40.50.1820">
    <property type="entry name" value="alpha/beta hydrolase"/>
    <property type="match status" value="1"/>
</dbReference>
<dbReference type="AlphaFoldDB" id="A0ABD6AIG3"/>
<dbReference type="SUPFAM" id="SSF53474">
    <property type="entry name" value="alpha/beta-Hydrolases"/>
    <property type="match status" value="1"/>
</dbReference>
<dbReference type="PRINTS" id="PR00412">
    <property type="entry name" value="EPOXHYDRLASE"/>
</dbReference>
<dbReference type="InterPro" id="IPR000073">
    <property type="entry name" value="AB_hydrolase_1"/>
</dbReference>
<evidence type="ECO:0000313" key="4">
    <source>
        <dbReference type="Proteomes" id="UP001596545"/>
    </source>
</evidence>
<keyword evidence="1 3" id="KW-0378">Hydrolase</keyword>
<sequence>MPTESVNGAELYYESSGDGVPVVFLHGVLMSSRFFDEQQPLAEEYRTVTLDFRGHGRSEKTETGHTLPQYARDLEALLDARGLADIVLVGWSMGSLVAWEYVRQFGTDRFRGFVSVEQQPLDLEQAGYDHGVFDFDELRGLMELAQTDPHELARSLIEQMLVDEPAAVEQRLFDEITRVPPSITSAILFDQSVRDYRKTVPAVDVPTLVCLGEDETMLENAGVEYVGERTPDAEVKRFPNSGHCPFLEAPEAFNEAVSSFITNRCHP</sequence>
<dbReference type="GO" id="GO:0016787">
    <property type="term" value="F:hydrolase activity"/>
    <property type="evidence" value="ECO:0007669"/>
    <property type="project" value="UniProtKB-KW"/>
</dbReference>
<comment type="caution">
    <text evidence="3">The sequence shown here is derived from an EMBL/GenBank/DDBJ whole genome shotgun (WGS) entry which is preliminary data.</text>
</comment>
<evidence type="ECO:0000259" key="2">
    <source>
        <dbReference type="Pfam" id="PF00561"/>
    </source>
</evidence>
<dbReference type="InterPro" id="IPR000639">
    <property type="entry name" value="Epox_hydrolase-like"/>
</dbReference>
<dbReference type="InterPro" id="IPR050266">
    <property type="entry name" value="AB_hydrolase_sf"/>
</dbReference>
<dbReference type="InterPro" id="IPR029058">
    <property type="entry name" value="AB_hydrolase_fold"/>
</dbReference>
<evidence type="ECO:0000256" key="1">
    <source>
        <dbReference type="ARBA" id="ARBA00022801"/>
    </source>
</evidence>
<reference evidence="3 4" key="1">
    <citation type="journal article" date="2019" name="Int. J. Syst. Evol. Microbiol.">
        <title>The Global Catalogue of Microorganisms (GCM) 10K type strain sequencing project: providing services to taxonomists for standard genome sequencing and annotation.</title>
        <authorList>
            <consortium name="The Broad Institute Genomics Platform"/>
            <consortium name="The Broad Institute Genome Sequencing Center for Infectious Disease"/>
            <person name="Wu L."/>
            <person name="Ma J."/>
        </authorList>
    </citation>
    <scope>NUCLEOTIDE SEQUENCE [LARGE SCALE GENOMIC DNA]</scope>
    <source>
        <strain evidence="3 4">CGMCC 1.12554</strain>
    </source>
</reference>
<accession>A0ABD6AIG3</accession>
<organism evidence="3 4">
    <name type="scientific">Halorubrum rutilum</name>
    <dbReference type="NCBI Taxonomy" id="1364933"/>
    <lineage>
        <taxon>Archaea</taxon>
        <taxon>Methanobacteriati</taxon>
        <taxon>Methanobacteriota</taxon>
        <taxon>Stenosarchaea group</taxon>
        <taxon>Halobacteria</taxon>
        <taxon>Halobacteriales</taxon>
        <taxon>Haloferacaceae</taxon>
        <taxon>Halorubrum</taxon>
    </lineage>
</organism>
<gene>
    <name evidence="3" type="ORF">ACFQMF_03680</name>
</gene>